<reference evidence="1" key="1">
    <citation type="journal article" date="2015" name="Nature">
        <title>Complex archaea that bridge the gap between prokaryotes and eukaryotes.</title>
        <authorList>
            <person name="Spang A."/>
            <person name="Saw J.H."/>
            <person name="Jorgensen S.L."/>
            <person name="Zaremba-Niedzwiedzka K."/>
            <person name="Martijn J."/>
            <person name="Lind A.E."/>
            <person name="van Eijk R."/>
            <person name="Schleper C."/>
            <person name="Guy L."/>
            <person name="Ettema T.J."/>
        </authorList>
    </citation>
    <scope>NUCLEOTIDE SEQUENCE</scope>
</reference>
<sequence length="63" mass="7155">MVRDTQVRTHAQRELVELLVDIKGIDDAGTIQSIIESRLRALDSDKRRPVISKRTACNAILRL</sequence>
<proteinExistence type="predicted"/>
<name>A0A0F9M1X8_9ZZZZ</name>
<dbReference type="AlphaFoldDB" id="A0A0F9M1X8"/>
<dbReference type="EMBL" id="LAZR01009771">
    <property type="protein sequence ID" value="KKM70675.1"/>
    <property type="molecule type" value="Genomic_DNA"/>
</dbReference>
<organism evidence="1">
    <name type="scientific">marine sediment metagenome</name>
    <dbReference type="NCBI Taxonomy" id="412755"/>
    <lineage>
        <taxon>unclassified sequences</taxon>
        <taxon>metagenomes</taxon>
        <taxon>ecological metagenomes</taxon>
    </lineage>
</organism>
<protein>
    <submittedName>
        <fullName evidence="1">Uncharacterized protein</fullName>
    </submittedName>
</protein>
<evidence type="ECO:0000313" key="1">
    <source>
        <dbReference type="EMBL" id="KKM70675.1"/>
    </source>
</evidence>
<comment type="caution">
    <text evidence="1">The sequence shown here is derived from an EMBL/GenBank/DDBJ whole genome shotgun (WGS) entry which is preliminary data.</text>
</comment>
<gene>
    <name evidence="1" type="ORF">LCGC14_1438280</name>
</gene>
<accession>A0A0F9M1X8</accession>